<evidence type="ECO:0000313" key="4">
    <source>
        <dbReference type="EMBL" id="KIW67934.1"/>
    </source>
</evidence>
<dbReference type="InterPro" id="IPR008794">
    <property type="entry name" value="Pro_racemase_fam"/>
</dbReference>
<dbReference type="Gene3D" id="3.10.310.10">
    <property type="entry name" value="Diaminopimelate Epimerase, Chain A, domain 1"/>
    <property type="match status" value="2"/>
</dbReference>
<sequence>MGSLHGALGDTVTAELVKCMDMHTVGEPTRIVYAGFPRLEGTLLEKRQEASERYDHLRRRLLWEPRGHWDMYGAVLIPETEHVASQSADMGVLFMHNDGFSMMCGHATIALGRFLVDAEESIFPRRKQLKVDSATLTVVIRLHVPSGILEVTVPVLPNGKSDMNRSVSFLSVPSFATGISVQIPLPEAYRWPELGQRTSVSVDFSYGGAFYCLIDVEELGFPDRLVKPAIGRMNHATKLLKKAIKGNPEFAVYATHPDTGEVGSLYSVMIVDAEQRSPACMGASGLIGEETGLCFFANQQIDRSPTGGGVAARIALAYTKGDLGPGQRRLYHSLISQSHPGTGGFVGSIAEVLPRASRNVVPFGNLPRVMVCVEGQAFYTGLYTVIVEEADTLGESGFAFNHTDVS</sequence>
<accession>A0A0D2G7P2</accession>
<reference evidence="4 5" key="1">
    <citation type="submission" date="2015-01" db="EMBL/GenBank/DDBJ databases">
        <title>The Genome Sequence of Capronia semiimmersa CBS27337.</title>
        <authorList>
            <consortium name="The Broad Institute Genomics Platform"/>
            <person name="Cuomo C."/>
            <person name="de Hoog S."/>
            <person name="Gorbushina A."/>
            <person name="Stielow B."/>
            <person name="Teixiera M."/>
            <person name="Abouelleil A."/>
            <person name="Chapman S.B."/>
            <person name="Priest M."/>
            <person name="Young S.K."/>
            <person name="Wortman J."/>
            <person name="Nusbaum C."/>
            <person name="Birren B."/>
        </authorList>
    </citation>
    <scope>NUCLEOTIDE SEQUENCE [LARGE SCALE GENOMIC DNA]</scope>
    <source>
        <strain evidence="4 5">CBS 27337</strain>
    </source>
</reference>
<dbReference type="PANTHER" id="PTHR33442">
    <property type="entry name" value="TRANS-3-HYDROXY-L-PROLINE DEHYDRATASE"/>
    <property type="match status" value="1"/>
</dbReference>
<evidence type="ECO:0000256" key="3">
    <source>
        <dbReference type="ARBA" id="ARBA00013105"/>
    </source>
</evidence>
<evidence type="ECO:0000256" key="1">
    <source>
        <dbReference type="ARBA" id="ARBA00001148"/>
    </source>
</evidence>
<comment type="catalytic activity">
    <reaction evidence="1">
        <text>trans-3-hydroxy-L-proline = 1-pyrroline-2-carboxylate + H2O</text>
        <dbReference type="Rhea" id="RHEA:10320"/>
        <dbReference type="ChEBI" id="CHEBI:15377"/>
        <dbReference type="ChEBI" id="CHEBI:39785"/>
        <dbReference type="ChEBI" id="CHEBI:57938"/>
        <dbReference type="EC" id="4.2.1.77"/>
    </reaction>
</comment>
<organism evidence="4 5">
    <name type="scientific">Phialophora macrospora</name>
    <dbReference type="NCBI Taxonomy" id="1851006"/>
    <lineage>
        <taxon>Eukaryota</taxon>
        <taxon>Fungi</taxon>
        <taxon>Dikarya</taxon>
        <taxon>Ascomycota</taxon>
        <taxon>Pezizomycotina</taxon>
        <taxon>Eurotiomycetes</taxon>
        <taxon>Chaetothyriomycetidae</taxon>
        <taxon>Chaetothyriales</taxon>
        <taxon>Herpotrichiellaceae</taxon>
        <taxon>Phialophora</taxon>
    </lineage>
</organism>
<dbReference type="SUPFAM" id="SSF54506">
    <property type="entry name" value="Diaminopimelate epimerase-like"/>
    <property type="match status" value="1"/>
</dbReference>
<evidence type="ECO:0000313" key="5">
    <source>
        <dbReference type="Proteomes" id="UP000054266"/>
    </source>
</evidence>
<dbReference type="SFLD" id="SFLDS00028">
    <property type="entry name" value="Proline_Racemase"/>
    <property type="match status" value="1"/>
</dbReference>
<gene>
    <name evidence="4" type="ORF">PV04_03913</name>
</gene>
<dbReference type="HOGENOM" id="CLU_036729_0_1_1"/>
<dbReference type="GO" id="GO:0050346">
    <property type="term" value="F:trans-L-3-hydroxyproline dehydratase activity"/>
    <property type="evidence" value="ECO:0007669"/>
    <property type="project" value="UniProtKB-EC"/>
</dbReference>
<name>A0A0D2G7P2_9EURO</name>
<dbReference type="Proteomes" id="UP000054266">
    <property type="component" value="Unassembled WGS sequence"/>
</dbReference>
<proteinExistence type="inferred from homology"/>
<keyword evidence="5" id="KW-1185">Reference proteome</keyword>
<dbReference type="PANTHER" id="PTHR33442:SF1">
    <property type="entry name" value="TRANS-3-HYDROXY-L-PROLINE DEHYDRATASE"/>
    <property type="match status" value="1"/>
</dbReference>
<dbReference type="STRING" id="5601.A0A0D2G7P2"/>
<dbReference type="AlphaFoldDB" id="A0A0D2G7P2"/>
<dbReference type="EMBL" id="KN846958">
    <property type="protein sequence ID" value="KIW67934.1"/>
    <property type="molecule type" value="Genomic_DNA"/>
</dbReference>
<protein>
    <recommendedName>
        <fullName evidence="3">trans-L-3-hydroxyproline dehydratase</fullName>
        <ecNumber evidence="3">4.2.1.77</ecNumber>
    </recommendedName>
</protein>
<dbReference type="Pfam" id="PF05544">
    <property type="entry name" value="Pro_racemase"/>
    <property type="match status" value="1"/>
</dbReference>
<evidence type="ECO:0000256" key="2">
    <source>
        <dbReference type="ARBA" id="ARBA00007529"/>
    </source>
</evidence>
<dbReference type="EC" id="4.2.1.77" evidence="3"/>
<comment type="similarity">
    <text evidence="2">Belongs to the proline racemase family.</text>
</comment>